<dbReference type="InterPro" id="IPR036514">
    <property type="entry name" value="SGNH_hydro_sf"/>
</dbReference>
<keyword evidence="4" id="KW-1185">Reference proteome</keyword>
<dbReference type="InterPro" id="IPR013830">
    <property type="entry name" value="SGNH_hydro"/>
</dbReference>
<dbReference type="PANTHER" id="PTHR30383:SF2">
    <property type="entry name" value="CELLULOSE-BINDING PROTEIN"/>
    <property type="match status" value="1"/>
</dbReference>
<dbReference type="PANTHER" id="PTHR30383">
    <property type="entry name" value="THIOESTERASE 1/PROTEASE 1/LYSOPHOSPHOLIPASE L1"/>
    <property type="match status" value="1"/>
</dbReference>
<dbReference type="CDD" id="cd01833">
    <property type="entry name" value="XynB_like"/>
    <property type="match status" value="1"/>
</dbReference>
<dbReference type="EMBL" id="JAUKUD010000004">
    <property type="protein sequence ID" value="KAK0746954.1"/>
    <property type="molecule type" value="Genomic_DNA"/>
</dbReference>
<dbReference type="SUPFAM" id="SSF52266">
    <property type="entry name" value="SGNH hydrolase"/>
    <property type="match status" value="1"/>
</dbReference>
<name>A0AA40K5R1_9PEZI</name>
<dbReference type="Proteomes" id="UP001172155">
    <property type="component" value="Unassembled WGS sequence"/>
</dbReference>
<gene>
    <name evidence="3" type="ORF">B0T18DRAFT_324508</name>
</gene>
<accession>A0AA40K5R1</accession>
<dbReference type="InterPro" id="IPR051532">
    <property type="entry name" value="Ester_Hydrolysis_Enzymes"/>
</dbReference>
<feature type="domain" description="SGNH hydrolase-type esterase" evidence="2">
    <location>
        <begin position="23"/>
        <end position="197"/>
    </location>
</feature>
<dbReference type="GO" id="GO:0004622">
    <property type="term" value="F:phosphatidylcholine lysophospholipase activity"/>
    <property type="evidence" value="ECO:0007669"/>
    <property type="project" value="TreeGrafter"/>
</dbReference>
<sequence length="240" mass="26412">MQVLIIAGLASVAQAAAIRWMPLGDSITDYGCWRAWIWERFQKEGYDVDLVGGERAGENCNGLNFDRDHEGHPGFMAVDIVAKSQLTDWLKKNPADVVTMHLGTNDIYRGNRKTPEIIAALGKLVDQMRASNPAIRIIVSQIIPLPAVDKQVQDLNQAIPAWAVSKNSTESPIWVVDQWSGFTTSDLKDGIHPSESGDVKMANTFYPALVYAIKTIEDSTERITGAQAQAYRGQTVKLAS</sequence>
<evidence type="ECO:0000256" key="1">
    <source>
        <dbReference type="SAM" id="SignalP"/>
    </source>
</evidence>
<protein>
    <submittedName>
        <fullName evidence="3">SGNH hydrolase-type esterase domain-containing protein</fullName>
    </submittedName>
</protein>
<keyword evidence="1" id="KW-0732">Signal</keyword>
<dbReference type="Pfam" id="PF13472">
    <property type="entry name" value="Lipase_GDSL_2"/>
    <property type="match status" value="1"/>
</dbReference>
<proteinExistence type="predicted"/>
<comment type="caution">
    <text evidence="3">The sequence shown here is derived from an EMBL/GenBank/DDBJ whole genome shotgun (WGS) entry which is preliminary data.</text>
</comment>
<feature type="chain" id="PRO_5041402535" evidence="1">
    <location>
        <begin position="16"/>
        <end position="240"/>
    </location>
</feature>
<dbReference type="AlphaFoldDB" id="A0AA40K5R1"/>
<feature type="signal peptide" evidence="1">
    <location>
        <begin position="1"/>
        <end position="15"/>
    </location>
</feature>
<keyword evidence="3" id="KW-0378">Hydrolase</keyword>
<evidence type="ECO:0000313" key="3">
    <source>
        <dbReference type="EMBL" id="KAK0746954.1"/>
    </source>
</evidence>
<dbReference type="Gene3D" id="3.40.50.1110">
    <property type="entry name" value="SGNH hydrolase"/>
    <property type="match status" value="1"/>
</dbReference>
<evidence type="ECO:0000313" key="4">
    <source>
        <dbReference type="Proteomes" id="UP001172155"/>
    </source>
</evidence>
<organism evidence="3 4">
    <name type="scientific">Schizothecium vesticola</name>
    <dbReference type="NCBI Taxonomy" id="314040"/>
    <lineage>
        <taxon>Eukaryota</taxon>
        <taxon>Fungi</taxon>
        <taxon>Dikarya</taxon>
        <taxon>Ascomycota</taxon>
        <taxon>Pezizomycotina</taxon>
        <taxon>Sordariomycetes</taxon>
        <taxon>Sordariomycetidae</taxon>
        <taxon>Sordariales</taxon>
        <taxon>Schizotheciaceae</taxon>
        <taxon>Schizothecium</taxon>
    </lineage>
</organism>
<reference evidence="3" key="1">
    <citation type="submission" date="2023-06" db="EMBL/GenBank/DDBJ databases">
        <title>Genome-scale phylogeny and comparative genomics of the fungal order Sordariales.</title>
        <authorList>
            <consortium name="Lawrence Berkeley National Laboratory"/>
            <person name="Hensen N."/>
            <person name="Bonometti L."/>
            <person name="Westerberg I."/>
            <person name="Brannstrom I.O."/>
            <person name="Guillou S."/>
            <person name="Cros-Aarteil S."/>
            <person name="Calhoun S."/>
            <person name="Haridas S."/>
            <person name="Kuo A."/>
            <person name="Mondo S."/>
            <person name="Pangilinan J."/>
            <person name="Riley R."/>
            <person name="LaButti K."/>
            <person name="Andreopoulos B."/>
            <person name="Lipzen A."/>
            <person name="Chen C."/>
            <person name="Yanf M."/>
            <person name="Daum C."/>
            <person name="Ng V."/>
            <person name="Clum A."/>
            <person name="Steindorff A."/>
            <person name="Ohm R."/>
            <person name="Martin F."/>
            <person name="Silar P."/>
            <person name="Natvig D."/>
            <person name="Lalanne C."/>
            <person name="Gautier V."/>
            <person name="Ament-velasquez S.L."/>
            <person name="Kruys A."/>
            <person name="Hutchinson M.I."/>
            <person name="Powell A.J."/>
            <person name="Barry K."/>
            <person name="Miller A.N."/>
            <person name="Grigoriev I.V."/>
            <person name="Debuchy R."/>
            <person name="Gladieux P."/>
            <person name="Thoren M.H."/>
            <person name="Johannesson H."/>
        </authorList>
    </citation>
    <scope>NUCLEOTIDE SEQUENCE</scope>
    <source>
        <strain evidence="3">SMH3187-1</strain>
    </source>
</reference>
<evidence type="ECO:0000259" key="2">
    <source>
        <dbReference type="Pfam" id="PF13472"/>
    </source>
</evidence>